<proteinExistence type="predicted"/>
<organism evidence="1 2">
    <name type="scientific">Hermanssonia centrifuga</name>
    <dbReference type="NCBI Taxonomy" id="98765"/>
    <lineage>
        <taxon>Eukaryota</taxon>
        <taxon>Fungi</taxon>
        <taxon>Dikarya</taxon>
        <taxon>Basidiomycota</taxon>
        <taxon>Agaricomycotina</taxon>
        <taxon>Agaricomycetes</taxon>
        <taxon>Polyporales</taxon>
        <taxon>Meruliaceae</taxon>
        <taxon>Hermanssonia</taxon>
    </lineage>
</organism>
<protein>
    <submittedName>
        <fullName evidence="1">Uncharacterized protein</fullName>
    </submittedName>
</protein>
<comment type="caution">
    <text evidence="1">The sequence shown here is derived from an EMBL/GenBank/DDBJ whole genome shotgun (WGS) entry which is preliminary data.</text>
</comment>
<evidence type="ECO:0000313" key="2">
    <source>
        <dbReference type="Proteomes" id="UP000186601"/>
    </source>
</evidence>
<dbReference type="AlphaFoldDB" id="A0A2R6NZY1"/>
<dbReference type="Proteomes" id="UP000186601">
    <property type="component" value="Unassembled WGS sequence"/>
</dbReference>
<reference evidence="1 2" key="1">
    <citation type="submission" date="2018-02" db="EMBL/GenBank/DDBJ databases">
        <title>Genome sequence of the basidiomycete white-rot fungus Phlebia centrifuga.</title>
        <authorList>
            <person name="Granchi Z."/>
            <person name="Peng M."/>
            <person name="de Vries R.P."/>
            <person name="Hilden K."/>
            <person name="Makela M.R."/>
            <person name="Grigoriev I."/>
            <person name="Riley R."/>
        </authorList>
    </citation>
    <scope>NUCLEOTIDE SEQUENCE [LARGE SCALE GENOMIC DNA]</scope>
    <source>
        <strain evidence="1 2">FBCC195</strain>
    </source>
</reference>
<dbReference type="EMBL" id="MLYV02000608">
    <property type="protein sequence ID" value="PSR81770.1"/>
    <property type="molecule type" value="Genomic_DNA"/>
</dbReference>
<sequence length="172" mass="19529">MVQLLPVLLEHDNYVKILERLCNISSVTLTFEDVERLSIRFIQDALCDPAICTHDNRLIPMFIAHRNQPQVFFPVVHFLMASRTTAEPPIHQMNTLPYDLPYDMLRIIFSTPWATDLSESFPIAQSEQSLWANIVLSASEWAIAGAPVFDAIYGGLGRDCKIIALFHVETLD</sequence>
<keyword evidence="2" id="KW-1185">Reference proteome</keyword>
<evidence type="ECO:0000313" key="1">
    <source>
        <dbReference type="EMBL" id="PSR81770.1"/>
    </source>
</evidence>
<accession>A0A2R6NZY1</accession>
<name>A0A2R6NZY1_9APHY</name>
<gene>
    <name evidence="1" type="ORF">PHLCEN_2v6279</name>
</gene>